<dbReference type="OrthoDB" id="6308911at2759"/>
<name>W6UAL9_ECHGR</name>
<evidence type="ECO:0000313" key="1">
    <source>
        <dbReference type="EMBL" id="EUB57586.1"/>
    </source>
</evidence>
<accession>W6UAL9</accession>
<dbReference type="KEGG" id="egl:EGR_07528"/>
<dbReference type="CTD" id="36343243"/>
<dbReference type="RefSeq" id="XP_024348782.1">
    <property type="nucleotide sequence ID" value="XM_024496777.1"/>
</dbReference>
<dbReference type="GeneID" id="36343243"/>
<keyword evidence="2" id="KW-1185">Reference proteome</keyword>
<gene>
    <name evidence="1" type="ORF">EGR_07528</name>
</gene>
<dbReference type="AlphaFoldDB" id="W6UAL9"/>
<dbReference type="PROSITE" id="PS51257">
    <property type="entry name" value="PROKAR_LIPOPROTEIN"/>
    <property type="match status" value="1"/>
</dbReference>
<reference evidence="1 2" key="1">
    <citation type="journal article" date="2013" name="Nat. Genet.">
        <title>The genome of the hydatid tapeworm Echinococcus granulosus.</title>
        <authorList>
            <person name="Zheng H."/>
            <person name="Zhang W."/>
            <person name="Zhang L."/>
            <person name="Zhang Z."/>
            <person name="Li J."/>
            <person name="Lu G."/>
            <person name="Zhu Y."/>
            <person name="Wang Y."/>
            <person name="Huang Y."/>
            <person name="Liu J."/>
            <person name="Kang H."/>
            <person name="Chen J."/>
            <person name="Wang L."/>
            <person name="Chen A."/>
            <person name="Yu S."/>
            <person name="Gao Z."/>
            <person name="Jin L."/>
            <person name="Gu W."/>
            <person name="Wang Z."/>
            <person name="Zhao L."/>
            <person name="Shi B."/>
            <person name="Wen H."/>
            <person name="Lin R."/>
            <person name="Jones M.K."/>
            <person name="Brejova B."/>
            <person name="Vinar T."/>
            <person name="Zhao G."/>
            <person name="McManus D.P."/>
            <person name="Chen Z."/>
            <person name="Zhou Y."/>
            <person name="Wang S."/>
        </authorList>
    </citation>
    <scope>NUCLEOTIDE SEQUENCE [LARGE SCALE GENOMIC DNA]</scope>
</reference>
<organism evidence="1 2">
    <name type="scientific">Echinococcus granulosus</name>
    <name type="common">Hydatid tapeworm</name>
    <dbReference type="NCBI Taxonomy" id="6210"/>
    <lineage>
        <taxon>Eukaryota</taxon>
        <taxon>Metazoa</taxon>
        <taxon>Spiralia</taxon>
        <taxon>Lophotrochozoa</taxon>
        <taxon>Platyhelminthes</taxon>
        <taxon>Cestoda</taxon>
        <taxon>Eucestoda</taxon>
        <taxon>Cyclophyllidea</taxon>
        <taxon>Taeniidae</taxon>
        <taxon>Echinococcus</taxon>
        <taxon>Echinococcus granulosus group</taxon>
    </lineage>
</organism>
<protein>
    <submittedName>
        <fullName evidence="1">Uncharacterized protein</fullName>
    </submittedName>
</protein>
<evidence type="ECO:0000313" key="2">
    <source>
        <dbReference type="Proteomes" id="UP000019149"/>
    </source>
</evidence>
<sequence length="253" mass="27688">MNRCQGNSNCNYNYNGSNGITSCSNNSSNSNGISSGSSSGNVGNSSGVGYDADGAYVNAHVATSQLYCQGTRSRMCLPSSVSTLPQHPMRVGAQQHDSTLSSAVSVPQVSPPQQYCPADSVILSAHMAPTSDAQRPLSEEEVRWAFEDYMHGERHLSPFAFTPTALLKWIAWLDNDTRLLFHAIFSKPYNTLRISLLCGFNVPLMCPADSTEVVNPSRPTGQQRYKAASLSALIYSHFCKIQLWFSKRDYGQR</sequence>
<proteinExistence type="predicted"/>
<dbReference type="Proteomes" id="UP000019149">
    <property type="component" value="Unassembled WGS sequence"/>
</dbReference>
<comment type="caution">
    <text evidence="1">The sequence shown here is derived from an EMBL/GenBank/DDBJ whole genome shotgun (WGS) entry which is preliminary data.</text>
</comment>
<dbReference type="EMBL" id="APAU02000080">
    <property type="protein sequence ID" value="EUB57586.1"/>
    <property type="molecule type" value="Genomic_DNA"/>
</dbReference>